<proteinExistence type="predicted"/>
<dbReference type="RefSeq" id="WP_015780174.1">
    <property type="nucleotide sequence ID" value="NC_013169.1"/>
</dbReference>
<keyword evidence="1" id="KW-1277">Toxin-antitoxin system</keyword>
<evidence type="ECO:0000313" key="3">
    <source>
        <dbReference type="Proteomes" id="UP000006666"/>
    </source>
</evidence>
<dbReference type="HOGENOM" id="CLU_165457_3_0_11"/>
<evidence type="ECO:0000256" key="1">
    <source>
        <dbReference type="ARBA" id="ARBA00022649"/>
    </source>
</evidence>
<sequence>MALNIKNERVHQLAREAAALRGTSQTSALEAALEEYLERHAAGRRSEDERWERVTALVDQIRIDLQDAGSGSLSEELTDLYDDDGLPR</sequence>
<dbReference type="eggNOG" id="COG4423">
    <property type="taxonomic scope" value="Bacteria"/>
</dbReference>
<reference evidence="2 3" key="1">
    <citation type="journal article" date="2009" name="Stand. Genomic Sci.">
        <title>Complete genome sequence of Kytococcus sedentarius type strain (541).</title>
        <authorList>
            <person name="Sims D."/>
            <person name="Brettin T."/>
            <person name="Detter J.C."/>
            <person name="Han C."/>
            <person name="Lapidus A."/>
            <person name="Copeland A."/>
            <person name="Glavina Del Rio T."/>
            <person name="Nolan M."/>
            <person name="Chen F."/>
            <person name="Lucas S."/>
            <person name="Tice H."/>
            <person name="Cheng J.F."/>
            <person name="Bruce D."/>
            <person name="Goodwin L."/>
            <person name="Pitluck S."/>
            <person name="Ovchinnikova G."/>
            <person name="Pati A."/>
            <person name="Ivanova N."/>
            <person name="Mavrommatis K."/>
            <person name="Chen A."/>
            <person name="Palaniappan K."/>
            <person name="D'haeseleer P."/>
            <person name="Chain P."/>
            <person name="Bristow J."/>
            <person name="Eisen J.A."/>
            <person name="Markowitz V."/>
            <person name="Hugenholtz P."/>
            <person name="Schneider S."/>
            <person name="Goker M."/>
            <person name="Pukall R."/>
            <person name="Kyrpides N.C."/>
            <person name="Klenk H.P."/>
        </authorList>
    </citation>
    <scope>NUCLEOTIDE SEQUENCE [LARGE SCALE GENOMIC DNA]</scope>
    <source>
        <strain evidence="3">ATCC 14392 / DSM 20547 / JCM 11482 / CCUG 33030 / NBRC 15357 / NCTC 11040 / CCM 314 / 541</strain>
    </source>
</reference>
<keyword evidence="3" id="KW-1185">Reference proteome</keyword>
<dbReference type="EMBL" id="CP001686">
    <property type="protein sequence ID" value="ACV07243.1"/>
    <property type="molecule type" value="Genomic_DNA"/>
</dbReference>
<organism evidence="2 3">
    <name type="scientific">Kytococcus sedentarius (strain ATCC 14392 / DSM 20547 / JCM 11482 / CCUG 33030 / NBRC 15357 / NCTC 11040 / CCM 314 / 541)</name>
    <name type="common">Micrococcus sedentarius</name>
    <dbReference type="NCBI Taxonomy" id="478801"/>
    <lineage>
        <taxon>Bacteria</taxon>
        <taxon>Bacillati</taxon>
        <taxon>Actinomycetota</taxon>
        <taxon>Actinomycetes</taxon>
        <taxon>Micrococcales</taxon>
        <taxon>Kytococcaceae</taxon>
        <taxon>Kytococcus</taxon>
    </lineage>
</organism>
<protein>
    <submittedName>
        <fullName evidence="2">Rv0623-like transcription factor</fullName>
    </submittedName>
</protein>
<name>C7NLZ4_KYTSD</name>
<gene>
    <name evidence="2" type="ordered locus">Ksed_22630</name>
</gene>
<dbReference type="KEGG" id="kse:Ksed_22630"/>
<dbReference type="InterPro" id="IPR011660">
    <property type="entry name" value="VapB-like"/>
</dbReference>
<dbReference type="Pfam" id="PF07704">
    <property type="entry name" value="PSK_trans_fac"/>
    <property type="match status" value="1"/>
</dbReference>
<dbReference type="STRING" id="478801.Ksed_22630"/>
<evidence type="ECO:0000313" key="2">
    <source>
        <dbReference type="EMBL" id="ACV07243.1"/>
    </source>
</evidence>
<dbReference type="AlphaFoldDB" id="C7NLZ4"/>
<accession>C7NLZ4</accession>
<dbReference type="Proteomes" id="UP000006666">
    <property type="component" value="Chromosome"/>
</dbReference>